<reference evidence="1 2" key="1">
    <citation type="submission" date="2013-03" db="EMBL/GenBank/DDBJ databases">
        <authorList>
            <person name="Le V."/>
        </authorList>
    </citation>
    <scope>NUCLEOTIDE SEQUENCE [LARGE SCALE GENOMIC DNA]</scope>
    <source>
        <strain evidence="1 2">BiD32</strain>
    </source>
</reference>
<evidence type="ECO:0000313" key="1">
    <source>
        <dbReference type="EMBL" id="CCW20248.1"/>
    </source>
</evidence>
<accession>N1MYE2</accession>
<keyword evidence="2" id="KW-1185">Reference proteome</keyword>
<proteinExistence type="predicted"/>
<dbReference type="Proteomes" id="UP000013201">
    <property type="component" value="Unassembled WGS sequence"/>
</dbReference>
<organism evidence="1 2">
    <name type="scientific">Sphingobium indicum BiD32</name>
    <dbReference type="NCBI Taxonomy" id="1301087"/>
    <lineage>
        <taxon>Bacteria</taxon>
        <taxon>Pseudomonadati</taxon>
        <taxon>Pseudomonadota</taxon>
        <taxon>Alphaproteobacteria</taxon>
        <taxon>Sphingomonadales</taxon>
        <taxon>Sphingomonadaceae</taxon>
        <taxon>Sphingobium</taxon>
    </lineage>
</organism>
<comment type="caution">
    <text evidence="1">The sequence shown here is derived from an EMBL/GenBank/DDBJ whole genome shotgun (WGS) entry which is preliminary data.</text>
</comment>
<sequence>MKQALAAPASPPLSAIISPVSMKRSAAPRSTGPQPDSQIVKIVNAASRFETIVPMGTANAPQGFRMCNIESRGRKGG</sequence>
<name>N1MYE2_9SPHN</name>
<dbReference type="AlphaFoldDB" id="N1MYE2"/>
<reference evidence="2" key="2">
    <citation type="submission" date="2013-04" db="EMBL/GenBank/DDBJ databases">
        <title>Bisphenol A degrading Sphingobium sp. strain BiD32.</title>
        <authorList>
            <person name="Nielsen J.L."/>
            <person name="Zhou N.A."/>
            <person name="Kjeldal H."/>
        </authorList>
    </citation>
    <scope>NUCLEOTIDE SEQUENCE [LARGE SCALE GENOMIC DNA]</scope>
    <source>
        <strain evidence="2">BiD32</strain>
    </source>
</reference>
<dbReference type="EMBL" id="CAVK010000253">
    <property type="protein sequence ID" value="CCW20248.1"/>
    <property type="molecule type" value="Genomic_DNA"/>
</dbReference>
<evidence type="ECO:0000313" key="2">
    <source>
        <dbReference type="Proteomes" id="UP000013201"/>
    </source>
</evidence>
<gene>
    <name evidence="1" type="ORF">EBBID32_46220</name>
</gene>
<protein>
    <submittedName>
        <fullName evidence="1">Uncharacterized protein</fullName>
    </submittedName>
</protein>